<accession>A0A3E1Y9T3</accession>
<evidence type="ECO:0000313" key="3">
    <source>
        <dbReference type="Proteomes" id="UP000260644"/>
    </source>
</evidence>
<keyword evidence="3" id="KW-1185">Reference proteome</keyword>
<dbReference type="EMBL" id="QPMM01000006">
    <property type="protein sequence ID" value="RFS22432.1"/>
    <property type="molecule type" value="Genomic_DNA"/>
</dbReference>
<evidence type="ECO:0000313" key="2">
    <source>
        <dbReference type="EMBL" id="RFS22432.1"/>
    </source>
</evidence>
<evidence type="ECO:0008006" key="4">
    <source>
        <dbReference type="Google" id="ProtNLM"/>
    </source>
</evidence>
<gene>
    <name evidence="2" type="ORF">DVR12_11515</name>
</gene>
<feature type="signal peptide" evidence="1">
    <location>
        <begin position="1"/>
        <end position="23"/>
    </location>
</feature>
<feature type="chain" id="PRO_5017736730" description="Beta-lactamase-inhibitor-like PepSY-like domain-containing protein" evidence="1">
    <location>
        <begin position="24"/>
        <end position="150"/>
    </location>
</feature>
<dbReference type="OrthoDB" id="670761at2"/>
<dbReference type="Proteomes" id="UP000260644">
    <property type="component" value="Unassembled WGS sequence"/>
</dbReference>
<dbReference type="RefSeq" id="WP_116975829.1">
    <property type="nucleotide sequence ID" value="NZ_QPMM01000006.1"/>
</dbReference>
<evidence type="ECO:0000256" key="1">
    <source>
        <dbReference type="SAM" id="SignalP"/>
    </source>
</evidence>
<comment type="caution">
    <text evidence="2">The sequence shown here is derived from an EMBL/GenBank/DDBJ whole genome shotgun (WGS) entry which is preliminary data.</text>
</comment>
<dbReference type="AlphaFoldDB" id="A0A3E1Y9T3"/>
<protein>
    <recommendedName>
        <fullName evidence="4">Beta-lactamase-inhibitor-like PepSY-like domain-containing protein</fullName>
    </recommendedName>
</protein>
<name>A0A3E1Y9T3_9BACT</name>
<reference evidence="2 3" key="1">
    <citation type="submission" date="2018-07" db="EMBL/GenBank/DDBJ databases">
        <title>Chitinophaga K2CV101002-2 sp. nov., isolated from a monsoon evergreen broad-leaved forest soil.</title>
        <authorList>
            <person name="Lv Y."/>
        </authorList>
    </citation>
    <scope>NUCLEOTIDE SEQUENCE [LARGE SCALE GENOMIC DNA]</scope>
    <source>
        <strain evidence="2 3">GDMCC 1.1288</strain>
    </source>
</reference>
<organism evidence="2 3">
    <name type="scientific">Chitinophaga silvatica</name>
    <dbReference type="NCBI Taxonomy" id="2282649"/>
    <lineage>
        <taxon>Bacteria</taxon>
        <taxon>Pseudomonadati</taxon>
        <taxon>Bacteroidota</taxon>
        <taxon>Chitinophagia</taxon>
        <taxon>Chitinophagales</taxon>
        <taxon>Chitinophagaceae</taxon>
        <taxon>Chitinophaga</taxon>
    </lineage>
</organism>
<dbReference type="Gene3D" id="3.10.450.360">
    <property type="match status" value="1"/>
</dbReference>
<sequence>MKKLVAILGISLVLCTNSLFANAYETTVSKKISSSFNEYFVGAKDVKWYTDDNQTFTAKFTLNSSKVTAYYREDGSLLATSRFLTGSQLPINVLTKLNKKYADCTVYSAVEYSADDVTVFYITMESKDSWITVKADKEGNARTTKKMKKA</sequence>
<proteinExistence type="predicted"/>
<keyword evidence="1" id="KW-0732">Signal</keyword>
<dbReference type="SUPFAM" id="SSF160574">
    <property type="entry name" value="BT0923-like"/>
    <property type="match status" value="1"/>
</dbReference>